<evidence type="ECO:0000256" key="1">
    <source>
        <dbReference type="ARBA" id="ARBA00004141"/>
    </source>
</evidence>
<comment type="caution">
    <text evidence="7">The sequence shown here is derived from an EMBL/GenBank/DDBJ whole genome shotgun (WGS) entry which is preliminary data.</text>
</comment>
<dbReference type="PANTHER" id="PTHR13353">
    <property type="entry name" value="TRANSMEMBRANE PROTEIN 19"/>
    <property type="match status" value="1"/>
</dbReference>
<evidence type="ECO:0000256" key="6">
    <source>
        <dbReference type="SAM" id="Phobius"/>
    </source>
</evidence>
<organism evidence="7 8">
    <name type="scientific">Paenibacillus violae</name>
    <dbReference type="NCBI Taxonomy" id="3077234"/>
    <lineage>
        <taxon>Bacteria</taxon>
        <taxon>Bacillati</taxon>
        <taxon>Bacillota</taxon>
        <taxon>Bacilli</taxon>
        <taxon>Bacillales</taxon>
        <taxon>Paenibacillaceae</taxon>
        <taxon>Paenibacillus</taxon>
    </lineage>
</organism>
<evidence type="ECO:0000256" key="4">
    <source>
        <dbReference type="ARBA" id="ARBA00022989"/>
    </source>
</evidence>
<evidence type="ECO:0000313" key="8">
    <source>
        <dbReference type="Proteomes" id="UP001260980"/>
    </source>
</evidence>
<keyword evidence="3 6" id="KW-0812">Transmembrane</keyword>
<keyword evidence="5 6" id="KW-0472">Membrane</keyword>
<dbReference type="InterPro" id="IPR002794">
    <property type="entry name" value="DUF92_TMEM19"/>
</dbReference>
<proteinExistence type="inferred from homology"/>
<keyword evidence="8" id="KW-1185">Reference proteome</keyword>
<dbReference type="PANTHER" id="PTHR13353:SF5">
    <property type="entry name" value="TRANSMEMBRANE PROTEIN 19"/>
    <property type="match status" value="1"/>
</dbReference>
<dbReference type="Proteomes" id="UP001260980">
    <property type="component" value="Unassembled WGS sequence"/>
</dbReference>
<evidence type="ECO:0000256" key="5">
    <source>
        <dbReference type="ARBA" id="ARBA00023136"/>
    </source>
</evidence>
<dbReference type="RefSeq" id="WP_315954198.1">
    <property type="nucleotide sequence ID" value="NZ_JAWCUD010000009.1"/>
</dbReference>
<protein>
    <submittedName>
        <fullName evidence="7">DUF92 domain-containing protein</fullName>
    </submittedName>
</protein>
<evidence type="ECO:0000256" key="2">
    <source>
        <dbReference type="ARBA" id="ARBA00009012"/>
    </source>
</evidence>
<dbReference type="EMBL" id="JAWCUD010000009">
    <property type="protein sequence ID" value="MDU0204169.1"/>
    <property type="molecule type" value="Genomic_DNA"/>
</dbReference>
<evidence type="ECO:0000313" key="7">
    <source>
        <dbReference type="EMBL" id="MDU0204169.1"/>
    </source>
</evidence>
<gene>
    <name evidence="7" type="ORF">RQP52_24080</name>
</gene>
<evidence type="ECO:0000256" key="3">
    <source>
        <dbReference type="ARBA" id="ARBA00022692"/>
    </source>
</evidence>
<name>A0ABU3RIR7_9BACL</name>
<feature type="transmembrane region" description="Helical" evidence="6">
    <location>
        <begin position="32"/>
        <end position="55"/>
    </location>
</feature>
<keyword evidence="4 6" id="KW-1133">Transmembrane helix</keyword>
<comment type="similarity">
    <text evidence="2">Belongs to the TMEM19 family.</text>
</comment>
<sequence length="272" mass="28567">MEWIWGLAGSLLIAGAAYWRGSLSVSGLISAIILGTLMFVFGSLAWFGTLIAFFISSSVLSKLKHQRKAAAESGYAKGGRRDAGQVAANGGLGLVLCIGNAIWPDPVWWVLFVGVMATVTADTWATEIGGMSSSEPRSILNGKRVPAGTSGGISTIGVLASVVGGAFIGCLSGWFSTIGDMDYEIVATPVLIIFGALSGLLGSLADSWLGATWQVMYQCTVCGKTIEKEVHCGQNAKQIRGFRFMTNDRVNALSSLVGGVVCYVLWLVSAQL</sequence>
<feature type="transmembrane region" description="Helical" evidence="6">
    <location>
        <begin position="151"/>
        <end position="175"/>
    </location>
</feature>
<feature type="transmembrane region" description="Helical" evidence="6">
    <location>
        <begin position="187"/>
        <end position="209"/>
    </location>
</feature>
<comment type="subcellular location">
    <subcellularLocation>
        <location evidence="1">Membrane</location>
        <topology evidence="1">Multi-pass membrane protein</topology>
    </subcellularLocation>
</comment>
<feature type="transmembrane region" description="Helical" evidence="6">
    <location>
        <begin position="250"/>
        <end position="269"/>
    </location>
</feature>
<reference evidence="7 8" key="1">
    <citation type="submission" date="2023-10" db="EMBL/GenBank/DDBJ databases">
        <title>Paenibacillus strain PFR10 Genome sequencing and assembly.</title>
        <authorList>
            <person name="Kim I."/>
        </authorList>
    </citation>
    <scope>NUCLEOTIDE SEQUENCE [LARGE SCALE GENOMIC DNA]</scope>
    <source>
        <strain evidence="7 8">PFR10</strain>
    </source>
</reference>
<accession>A0ABU3RIR7</accession>
<dbReference type="Pfam" id="PF01940">
    <property type="entry name" value="DUF92"/>
    <property type="match status" value="1"/>
</dbReference>